<accession>A0ABR1XDN1</accession>
<feature type="compositionally biased region" description="Polar residues" evidence="1">
    <location>
        <begin position="148"/>
        <end position="163"/>
    </location>
</feature>
<feature type="compositionally biased region" description="Polar residues" evidence="1">
    <location>
        <begin position="94"/>
        <end position="121"/>
    </location>
</feature>
<sequence length="163" mass="17089">MSQDIRKTEAAQADGGALYGGLNQSVHGTQNKPIARPAAQSAGFYANRRTKSAVNFSAARGSVNAPLNGSANNSTSGRVSGRVNHHSRGHRHPTTTPNAIPYGSVNNSARSPVNGFANNHTNKPANKPANGHAKKAAKNHTKRPPIANPTTSMAIQTPTNRLK</sequence>
<name>A0ABR1XDN1_9PEZI</name>
<evidence type="ECO:0000256" key="1">
    <source>
        <dbReference type="SAM" id="MobiDB-lite"/>
    </source>
</evidence>
<dbReference type="Proteomes" id="UP001433268">
    <property type="component" value="Unassembled WGS sequence"/>
</dbReference>
<dbReference type="GeneID" id="92038866"/>
<dbReference type="EMBL" id="JAQQWN010000002">
    <property type="protein sequence ID" value="KAK8094806.1"/>
    <property type="molecule type" value="Genomic_DNA"/>
</dbReference>
<comment type="caution">
    <text evidence="2">The sequence shown here is derived from an EMBL/GenBank/DDBJ whole genome shotgun (WGS) entry which is preliminary data.</text>
</comment>
<evidence type="ECO:0000313" key="2">
    <source>
        <dbReference type="EMBL" id="KAK8094806.1"/>
    </source>
</evidence>
<organism evidence="2 3">
    <name type="scientific">Apiospora hydei</name>
    <dbReference type="NCBI Taxonomy" id="1337664"/>
    <lineage>
        <taxon>Eukaryota</taxon>
        <taxon>Fungi</taxon>
        <taxon>Dikarya</taxon>
        <taxon>Ascomycota</taxon>
        <taxon>Pezizomycotina</taxon>
        <taxon>Sordariomycetes</taxon>
        <taxon>Xylariomycetidae</taxon>
        <taxon>Amphisphaeriales</taxon>
        <taxon>Apiosporaceae</taxon>
        <taxon>Apiospora</taxon>
    </lineage>
</organism>
<keyword evidence="3" id="KW-1185">Reference proteome</keyword>
<feature type="compositionally biased region" description="Basic residues" evidence="1">
    <location>
        <begin position="83"/>
        <end position="93"/>
    </location>
</feature>
<gene>
    <name evidence="2" type="ORF">PG997_001491</name>
</gene>
<reference evidence="2 3" key="1">
    <citation type="submission" date="2023-01" db="EMBL/GenBank/DDBJ databases">
        <title>Analysis of 21 Apiospora genomes using comparative genomics revels a genus with tremendous synthesis potential of carbohydrate active enzymes and secondary metabolites.</title>
        <authorList>
            <person name="Sorensen T."/>
        </authorList>
    </citation>
    <scope>NUCLEOTIDE SEQUENCE [LARGE SCALE GENOMIC DNA]</scope>
    <source>
        <strain evidence="2 3">CBS 114990</strain>
    </source>
</reference>
<protein>
    <submittedName>
        <fullName evidence="2">Uncharacterized protein</fullName>
    </submittedName>
</protein>
<feature type="compositionally biased region" description="Polar residues" evidence="1">
    <location>
        <begin position="65"/>
        <end position="78"/>
    </location>
</feature>
<feature type="compositionally biased region" description="Basic residues" evidence="1">
    <location>
        <begin position="132"/>
        <end position="143"/>
    </location>
</feature>
<feature type="region of interest" description="Disordered" evidence="1">
    <location>
        <begin position="1"/>
        <end position="35"/>
    </location>
</feature>
<feature type="region of interest" description="Disordered" evidence="1">
    <location>
        <begin position="61"/>
        <end position="163"/>
    </location>
</feature>
<feature type="compositionally biased region" description="Low complexity" evidence="1">
    <location>
        <begin position="122"/>
        <end position="131"/>
    </location>
</feature>
<feature type="compositionally biased region" description="Polar residues" evidence="1">
    <location>
        <begin position="22"/>
        <end position="32"/>
    </location>
</feature>
<evidence type="ECO:0000313" key="3">
    <source>
        <dbReference type="Proteomes" id="UP001433268"/>
    </source>
</evidence>
<proteinExistence type="predicted"/>
<dbReference type="RefSeq" id="XP_066675579.1">
    <property type="nucleotide sequence ID" value="XM_066805806.1"/>
</dbReference>